<sequence>MACKNVFHLQTERASGRVDTPPRPSVPSMEPADELPFIAFWYAVSTGDRGLRYDMKEKKIPHSYRKTAQLPWLQKGEEVLPLSK</sequence>
<dbReference type="Proteomes" id="UP001054837">
    <property type="component" value="Unassembled WGS sequence"/>
</dbReference>
<reference evidence="2 3" key="1">
    <citation type="submission" date="2021-06" db="EMBL/GenBank/DDBJ databases">
        <title>Caerostris darwini draft genome.</title>
        <authorList>
            <person name="Kono N."/>
            <person name="Arakawa K."/>
        </authorList>
    </citation>
    <scope>NUCLEOTIDE SEQUENCE [LARGE SCALE GENOMIC DNA]</scope>
</reference>
<evidence type="ECO:0000313" key="2">
    <source>
        <dbReference type="EMBL" id="GIY30337.1"/>
    </source>
</evidence>
<evidence type="ECO:0000313" key="3">
    <source>
        <dbReference type="Proteomes" id="UP001054837"/>
    </source>
</evidence>
<dbReference type="AlphaFoldDB" id="A0AAV4S9Z5"/>
<evidence type="ECO:0000256" key="1">
    <source>
        <dbReference type="SAM" id="MobiDB-lite"/>
    </source>
</evidence>
<accession>A0AAV4S9Z5</accession>
<keyword evidence="3" id="KW-1185">Reference proteome</keyword>
<gene>
    <name evidence="2" type="ORF">CDAR_125981</name>
</gene>
<name>A0AAV4S9Z5_9ARAC</name>
<comment type="caution">
    <text evidence="2">The sequence shown here is derived from an EMBL/GenBank/DDBJ whole genome shotgun (WGS) entry which is preliminary data.</text>
</comment>
<protein>
    <submittedName>
        <fullName evidence="2">Uncharacterized protein</fullName>
    </submittedName>
</protein>
<feature type="region of interest" description="Disordered" evidence="1">
    <location>
        <begin position="11"/>
        <end position="30"/>
    </location>
</feature>
<dbReference type="EMBL" id="BPLQ01007478">
    <property type="protein sequence ID" value="GIY30337.1"/>
    <property type="molecule type" value="Genomic_DNA"/>
</dbReference>
<organism evidence="2 3">
    <name type="scientific">Caerostris darwini</name>
    <dbReference type="NCBI Taxonomy" id="1538125"/>
    <lineage>
        <taxon>Eukaryota</taxon>
        <taxon>Metazoa</taxon>
        <taxon>Ecdysozoa</taxon>
        <taxon>Arthropoda</taxon>
        <taxon>Chelicerata</taxon>
        <taxon>Arachnida</taxon>
        <taxon>Araneae</taxon>
        <taxon>Araneomorphae</taxon>
        <taxon>Entelegynae</taxon>
        <taxon>Araneoidea</taxon>
        <taxon>Araneidae</taxon>
        <taxon>Caerostris</taxon>
    </lineage>
</organism>
<proteinExistence type="predicted"/>